<dbReference type="InterPro" id="IPR014722">
    <property type="entry name" value="Rib_uL2_dom2"/>
</dbReference>
<name>A0A0D3KRW3_EMIH1</name>
<feature type="region of interest" description="Disordered" evidence="5">
    <location>
        <begin position="1"/>
        <end position="21"/>
    </location>
</feature>
<dbReference type="NCBIfam" id="TIGR00037">
    <property type="entry name" value="eIF_5A"/>
    <property type="match status" value="1"/>
</dbReference>
<dbReference type="KEGG" id="ehx:EMIHUDRAFT_361748"/>
<feature type="domain" description="Translation initiation factor 5A C-terminal" evidence="6">
    <location>
        <begin position="85"/>
        <end position="162"/>
    </location>
</feature>
<dbReference type="PaxDb" id="2903-EOD38498"/>
<dbReference type="EnsemblProtists" id="EOD38498">
    <property type="protein sequence ID" value="EOD38498"/>
    <property type="gene ID" value="EMIHUDRAFT_361748"/>
</dbReference>
<dbReference type="SMART" id="SM01376">
    <property type="entry name" value="eIF-5a"/>
    <property type="match status" value="1"/>
</dbReference>
<dbReference type="GO" id="GO:0003746">
    <property type="term" value="F:translation elongation factor activity"/>
    <property type="evidence" value="ECO:0007669"/>
    <property type="project" value="UniProtKB-UniRule"/>
</dbReference>
<proteinExistence type="inferred from homology"/>
<evidence type="ECO:0000256" key="3">
    <source>
        <dbReference type="ARBA" id="ARBA00023071"/>
    </source>
</evidence>
<dbReference type="PROSITE" id="PS00302">
    <property type="entry name" value="IF5A_HYPUSINE"/>
    <property type="match status" value="1"/>
</dbReference>
<dbReference type="InterPro" id="IPR020189">
    <property type="entry name" value="IF5A_C"/>
</dbReference>
<evidence type="ECO:0000256" key="5">
    <source>
        <dbReference type="SAM" id="MobiDB-lite"/>
    </source>
</evidence>
<dbReference type="Pfam" id="PF01287">
    <property type="entry name" value="eIF-5a"/>
    <property type="match status" value="1"/>
</dbReference>
<dbReference type="RefSeq" id="XP_005790927.1">
    <property type="nucleotide sequence ID" value="XM_005790870.1"/>
</dbReference>
<evidence type="ECO:0000259" key="6">
    <source>
        <dbReference type="SMART" id="SM01376"/>
    </source>
</evidence>
<dbReference type="InterPro" id="IPR008991">
    <property type="entry name" value="Translation_prot_SH3-like_sf"/>
</dbReference>
<dbReference type="PIRSF" id="PIRSF003025">
    <property type="entry name" value="eIF5A"/>
    <property type="match status" value="1"/>
</dbReference>
<dbReference type="GeneID" id="17283768"/>
<sequence>MADDPDQVFESTESGASESYPIEAGQIRKGGFIMIKGRPCKVSDVTSSKTGKHGHAKCHFVAIDIFTGKKIEDLVPASHTTYAPFVKKIEYQAMDVDEDGFITVLDAEGNTREDLKIPEAMAQPPPGADELSKKIREHLAEEKDFYVIVQAACGTEQIMDIKVMTN</sequence>
<dbReference type="GO" id="GO:0043022">
    <property type="term" value="F:ribosome binding"/>
    <property type="evidence" value="ECO:0007669"/>
    <property type="project" value="UniProtKB-UniRule"/>
</dbReference>
<dbReference type="AlphaFoldDB" id="A0A0D3KRW3"/>
<keyword evidence="8" id="KW-1185">Reference proteome</keyword>
<evidence type="ECO:0000313" key="7">
    <source>
        <dbReference type="EnsemblProtists" id="EOD38498"/>
    </source>
</evidence>
<dbReference type="GO" id="GO:0003723">
    <property type="term" value="F:RNA binding"/>
    <property type="evidence" value="ECO:0007669"/>
    <property type="project" value="InterPro"/>
</dbReference>
<dbReference type="GO" id="GO:0045905">
    <property type="term" value="P:positive regulation of translational termination"/>
    <property type="evidence" value="ECO:0007669"/>
    <property type="project" value="UniProtKB-UniRule"/>
</dbReference>
<dbReference type="Pfam" id="PF21485">
    <property type="entry name" value="IF5A-like_N"/>
    <property type="match status" value="1"/>
</dbReference>
<reference evidence="7" key="2">
    <citation type="submission" date="2024-10" db="UniProtKB">
        <authorList>
            <consortium name="EnsemblProtists"/>
        </authorList>
    </citation>
    <scope>IDENTIFICATION</scope>
</reference>
<evidence type="ECO:0000313" key="8">
    <source>
        <dbReference type="Proteomes" id="UP000013827"/>
    </source>
</evidence>
<comment type="function">
    <text evidence="4">Translation factor that promotes translation elongation and termination, particularly upon ribosome stalling at specific amino acid sequence contexts. Binds between the exit (E) and peptidyl (P) site of the ribosome and promotes rescue of stalled ribosome: specifically required for efficient translation of polyproline-containing peptides as well as other motifs that stall the ribosome. Acts as ribosome quality control (RQC) cofactor by joining the RQC complex to facilitate peptidyl transfer during CAT tailing step.</text>
</comment>
<dbReference type="Gene3D" id="2.40.50.140">
    <property type="entry name" value="Nucleic acid-binding proteins"/>
    <property type="match status" value="1"/>
</dbReference>
<dbReference type="Proteomes" id="UP000013827">
    <property type="component" value="Unassembled WGS sequence"/>
</dbReference>
<dbReference type="InterPro" id="IPR012340">
    <property type="entry name" value="NA-bd_OB-fold"/>
</dbReference>
<protein>
    <recommendedName>
        <fullName evidence="4">Eukaryotic translation initiation factor 5A</fullName>
        <shortName evidence="4">eIF-5A</shortName>
    </recommendedName>
</protein>
<dbReference type="FunFam" id="2.30.30.30:FF:000080">
    <property type="entry name" value="Eukaryotic translation initiation factor 5A"/>
    <property type="match status" value="1"/>
</dbReference>
<accession>A0A0D3KRW3</accession>
<evidence type="ECO:0000256" key="4">
    <source>
        <dbReference type="RuleBase" id="RU362005"/>
    </source>
</evidence>
<organism evidence="7 8">
    <name type="scientific">Emiliania huxleyi (strain CCMP1516)</name>
    <dbReference type="NCBI Taxonomy" id="280463"/>
    <lineage>
        <taxon>Eukaryota</taxon>
        <taxon>Haptista</taxon>
        <taxon>Haptophyta</taxon>
        <taxon>Prymnesiophyceae</taxon>
        <taxon>Isochrysidales</taxon>
        <taxon>Noelaerhabdaceae</taxon>
        <taxon>Emiliania</taxon>
    </lineage>
</organism>
<dbReference type="SUPFAM" id="SSF50249">
    <property type="entry name" value="Nucleic acid-binding proteins"/>
    <property type="match status" value="1"/>
</dbReference>
<dbReference type="OMA" id="AKCHFTA"/>
<keyword evidence="2 4" id="KW-0648">Protein biosynthesis</keyword>
<dbReference type="Gene3D" id="2.30.30.30">
    <property type="match status" value="1"/>
</dbReference>
<keyword evidence="3 4" id="KW-0385">Hypusine</keyword>
<dbReference type="SUPFAM" id="SSF50104">
    <property type="entry name" value="Translation proteins SH3-like domain"/>
    <property type="match status" value="1"/>
</dbReference>
<evidence type="ECO:0000256" key="1">
    <source>
        <dbReference type="ARBA" id="ARBA00006016"/>
    </source>
</evidence>
<comment type="similarity">
    <text evidence="1 4">Belongs to the eIF-5A family.</text>
</comment>
<dbReference type="HOGENOM" id="CLU_102600_0_0_1"/>
<dbReference type="InterPro" id="IPR019769">
    <property type="entry name" value="Trans_elong_IF5A_hypusine_site"/>
</dbReference>
<dbReference type="FunFam" id="2.40.50.140:FF:000034">
    <property type="entry name" value="Eukaryotic translation initiation factor 5A"/>
    <property type="match status" value="1"/>
</dbReference>
<dbReference type="STRING" id="2903.R1DSV0"/>
<comment type="PTM">
    <text evidence="4">eIF-5A seems to be the only eukaryotic protein to have a hypusine residue which is a post-translational modification of a lysine by the addition of a butylamino group.</text>
</comment>
<reference evidence="8" key="1">
    <citation type="journal article" date="2013" name="Nature">
        <title>Pan genome of the phytoplankton Emiliania underpins its global distribution.</title>
        <authorList>
            <person name="Read B.A."/>
            <person name="Kegel J."/>
            <person name="Klute M.J."/>
            <person name="Kuo A."/>
            <person name="Lefebvre S.C."/>
            <person name="Maumus F."/>
            <person name="Mayer C."/>
            <person name="Miller J."/>
            <person name="Monier A."/>
            <person name="Salamov A."/>
            <person name="Young J."/>
            <person name="Aguilar M."/>
            <person name="Claverie J.M."/>
            <person name="Frickenhaus S."/>
            <person name="Gonzalez K."/>
            <person name="Herman E.K."/>
            <person name="Lin Y.C."/>
            <person name="Napier J."/>
            <person name="Ogata H."/>
            <person name="Sarno A.F."/>
            <person name="Shmutz J."/>
            <person name="Schroeder D."/>
            <person name="de Vargas C."/>
            <person name="Verret F."/>
            <person name="von Dassow P."/>
            <person name="Valentin K."/>
            <person name="Van de Peer Y."/>
            <person name="Wheeler G."/>
            <person name="Dacks J.B."/>
            <person name="Delwiche C.F."/>
            <person name="Dyhrman S.T."/>
            <person name="Glockner G."/>
            <person name="John U."/>
            <person name="Richards T."/>
            <person name="Worden A.Z."/>
            <person name="Zhang X."/>
            <person name="Grigoriev I.V."/>
            <person name="Allen A.E."/>
            <person name="Bidle K."/>
            <person name="Borodovsky M."/>
            <person name="Bowler C."/>
            <person name="Brownlee C."/>
            <person name="Cock J.M."/>
            <person name="Elias M."/>
            <person name="Gladyshev V.N."/>
            <person name="Groth M."/>
            <person name="Guda C."/>
            <person name="Hadaegh A."/>
            <person name="Iglesias-Rodriguez M.D."/>
            <person name="Jenkins J."/>
            <person name="Jones B.M."/>
            <person name="Lawson T."/>
            <person name="Leese F."/>
            <person name="Lindquist E."/>
            <person name="Lobanov A."/>
            <person name="Lomsadze A."/>
            <person name="Malik S.B."/>
            <person name="Marsh M.E."/>
            <person name="Mackinder L."/>
            <person name="Mock T."/>
            <person name="Mueller-Roeber B."/>
            <person name="Pagarete A."/>
            <person name="Parker M."/>
            <person name="Probert I."/>
            <person name="Quesneville H."/>
            <person name="Raines C."/>
            <person name="Rensing S.A."/>
            <person name="Riano-Pachon D.M."/>
            <person name="Richier S."/>
            <person name="Rokitta S."/>
            <person name="Shiraiwa Y."/>
            <person name="Soanes D.M."/>
            <person name="van der Giezen M."/>
            <person name="Wahlund T.M."/>
            <person name="Williams B."/>
            <person name="Wilson W."/>
            <person name="Wolfe G."/>
            <person name="Wurch L.L."/>
        </authorList>
    </citation>
    <scope>NUCLEOTIDE SEQUENCE</scope>
</reference>
<dbReference type="eggNOG" id="KOG3271">
    <property type="taxonomic scope" value="Eukaryota"/>
</dbReference>
<evidence type="ECO:0000256" key="2">
    <source>
        <dbReference type="ARBA" id="ARBA00022917"/>
    </source>
</evidence>
<dbReference type="InterPro" id="IPR048670">
    <property type="entry name" value="IF5A-like_N"/>
</dbReference>
<dbReference type="PANTHER" id="PTHR11673">
    <property type="entry name" value="TRANSLATION INITIATION FACTOR 5A FAMILY MEMBER"/>
    <property type="match status" value="1"/>
</dbReference>
<dbReference type="InterPro" id="IPR001884">
    <property type="entry name" value="IF5A-like"/>
</dbReference>
<dbReference type="GO" id="GO:0045901">
    <property type="term" value="P:positive regulation of translational elongation"/>
    <property type="evidence" value="ECO:0007669"/>
    <property type="project" value="UniProtKB-UniRule"/>
</dbReference>